<protein>
    <submittedName>
        <fullName evidence="1">Uncharacterized protein</fullName>
    </submittedName>
</protein>
<accession>A0A142BVL5</accession>
<proteinExistence type="predicted"/>
<dbReference type="EMBL" id="KU736867">
    <property type="protein sequence ID" value="AMP42153.1"/>
    <property type="molecule type" value="Genomic_DNA"/>
</dbReference>
<dbReference type="AlphaFoldDB" id="A0A142BVL5"/>
<sequence length="174" mass="20438">MRLAANKKRRETIRFSQRLADRCHASSYILLWVMEFTHFYRLSARFSMKIQLIGRHKNARPLSINRDVSSHFFAIFNLQAPFSSFRNGSQKLSANAYIYQQGCQRQSRKLGIARRIILSIISIDSLSRKCILPAGSVYVIRFPMLLYARIQQKNKKIVVSCPFWVQVMRLIYYP</sequence>
<reference evidence="1" key="1">
    <citation type="journal article" date="2016" name="Appl. Environ. Microbiol.">
        <title>Diversity of the Tetracycline Mobilome within a Chinese Pig Manure Sample.</title>
        <authorList>
            <person name="Leclercq S.O."/>
            <person name="Wang C."/>
            <person name="Zhu Y."/>
            <person name="Wu H."/>
            <person name="Du X."/>
            <person name="Liu Z."/>
            <person name="Feng J."/>
        </authorList>
    </citation>
    <scope>NUCLEOTIDE SEQUENCE</scope>
</reference>
<name>A0A142BVL5_9BACT</name>
<evidence type="ECO:0000313" key="1">
    <source>
        <dbReference type="EMBL" id="AMP42153.1"/>
    </source>
</evidence>
<organism evidence="1">
    <name type="scientific">uncultured bacterium IN-02</name>
    <dbReference type="NCBI Taxonomy" id="1805580"/>
    <lineage>
        <taxon>Bacteria</taxon>
        <taxon>environmental samples</taxon>
    </lineage>
</organism>
<reference evidence="1" key="2">
    <citation type="submission" date="2016-02" db="EMBL/GenBank/DDBJ databases">
        <authorList>
            <person name="Wen L."/>
            <person name="He K."/>
            <person name="Yang H."/>
        </authorList>
    </citation>
    <scope>NUCLEOTIDE SEQUENCE</scope>
</reference>